<protein>
    <submittedName>
        <fullName evidence="1">PGDYG protein</fullName>
    </submittedName>
</protein>
<proteinExistence type="predicted"/>
<dbReference type="EMBL" id="BK015884">
    <property type="protein sequence ID" value="DAD71601.1"/>
    <property type="molecule type" value="Genomic_DNA"/>
</dbReference>
<accession>A0A8S5LNM2</accession>
<sequence>MKYRKKPVVIEAVQFTDTEESILELSELGLDPVRVDYTDLDNPVLKIETLEGDMVAQKGDYIIKGVQGEFYPCKPDIFKETYEKVEE</sequence>
<organism evidence="1">
    <name type="scientific">Siphoviridae sp. ctNNQ1</name>
    <dbReference type="NCBI Taxonomy" id="2827571"/>
    <lineage>
        <taxon>Viruses</taxon>
        <taxon>Duplodnaviria</taxon>
        <taxon>Heunggongvirae</taxon>
        <taxon>Uroviricota</taxon>
        <taxon>Caudoviricetes</taxon>
    </lineage>
</organism>
<evidence type="ECO:0000313" key="1">
    <source>
        <dbReference type="EMBL" id="DAD71601.1"/>
    </source>
</evidence>
<reference evidence="1" key="1">
    <citation type="journal article" date="2021" name="Proc. Natl. Acad. Sci. U.S.A.">
        <title>A Catalog of Tens of Thousands of Viruses from Human Metagenomes Reveals Hidden Associations with Chronic Diseases.</title>
        <authorList>
            <person name="Tisza M.J."/>
            <person name="Buck C.B."/>
        </authorList>
    </citation>
    <scope>NUCLEOTIDE SEQUENCE</scope>
    <source>
        <strain evidence="1">CtNNQ1</strain>
    </source>
</reference>
<name>A0A8S5LNM2_9CAUD</name>